<organism evidence="2 3">
    <name type="scientific">Fischerella major NIES-592</name>
    <dbReference type="NCBI Taxonomy" id="210994"/>
    <lineage>
        <taxon>Bacteria</taxon>
        <taxon>Bacillati</taxon>
        <taxon>Cyanobacteriota</taxon>
        <taxon>Cyanophyceae</taxon>
        <taxon>Nostocales</taxon>
        <taxon>Hapalosiphonaceae</taxon>
        <taxon>Fischerella</taxon>
    </lineage>
</organism>
<evidence type="ECO:0000313" key="2">
    <source>
        <dbReference type="EMBL" id="OKH12838.1"/>
    </source>
</evidence>
<dbReference type="Pfam" id="PF02698">
    <property type="entry name" value="DUF218"/>
    <property type="match status" value="1"/>
</dbReference>
<name>A0A1U7GWZ5_9CYAN</name>
<protein>
    <recommendedName>
        <fullName evidence="1">DUF218 domain-containing protein</fullName>
    </recommendedName>
</protein>
<comment type="caution">
    <text evidence="2">The sequence shown here is derived from an EMBL/GenBank/DDBJ whole genome shotgun (WGS) entry which is preliminary data.</text>
</comment>
<proteinExistence type="predicted"/>
<dbReference type="AlphaFoldDB" id="A0A1U7GWZ5"/>
<feature type="domain" description="DUF218" evidence="1">
    <location>
        <begin position="55"/>
        <end position="159"/>
    </location>
</feature>
<keyword evidence="3" id="KW-1185">Reference proteome</keyword>
<dbReference type="CDD" id="cd06259">
    <property type="entry name" value="YdcF-like"/>
    <property type="match status" value="1"/>
</dbReference>
<evidence type="ECO:0000313" key="3">
    <source>
        <dbReference type="Proteomes" id="UP000186391"/>
    </source>
</evidence>
<dbReference type="Proteomes" id="UP000186391">
    <property type="component" value="Unassembled WGS sequence"/>
</dbReference>
<dbReference type="RefSeq" id="WP_073556331.1">
    <property type="nucleotide sequence ID" value="NZ_MRCA01000009.1"/>
</dbReference>
<dbReference type="EMBL" id="MRCA01000009">
    <property type="protein sequence ID" value="OKH12838.1"/>
    <property type="molecule type" value="Genomic_DNA"/>
</dbReference>
<gene>
    <name evidence="2" type="ORF">NIES592_16595</name>
</gene>
<sequence length="234" mass="27058">MNRKVTSIHNVPRRNTLLKKWRVLRKIKFCLGLLLSIWLVFTTITLVSASSKPVDTFFVLGGSIRREMYVAKLTKQYPQVRVLISGGSPDVCIWLIFQREVAAMANVWLEKCASSTFSNFYYSIPILRRWHVHKVMLITSPTHLPRAKWLAQILLGAHGIWVETEVVHEQGIPGNREYWAKTGLDLTRSLLWAGLSQIIQPQCSQVTKLADVDIKAWQDRSFKCERQGNLEWRR</sequence>
<accession>A0A1U7GWZ5</accession>
<evidence type="ECO:0000259" key="1">
    <source>
        <dbReference type="Pfam" id="PF02698"/>
    </source>
</evidence>
<dbReference type="InterPro" id="IPR003848">
    <property type="entry name" value="DUF218"/>
</dbReference>
<reference evidence="2 3" key="1">
    <citation type="submission" date="2016-11" db="EMBL/GenBank/DDBJ databases">
        <title>Draft Genome Sequences of Nine Cyanobacterial Strains from Diverse Habitats.</title>
        <authorList>
            <person name="Zhu T."/>
            <person name="Hou S."/>
            <person name="Lu X."/>
            <person name="Hess W.R."/>
        </authorList>
    </citation>
    <scope>NUCLEOTIDE SEQUENCE [LARGE SCALE GENOMIC DNA]</scope>
    <source>
        <strain evidence="2 3">NIES-592</strain>
    </source>
</reference>
<dbReference type="OrthoDB" id="508612at2"/>